<name>A0A172TGA7_9BACL</name>
<protein>
    <recommendedName>
        <fullName evidence="2">NAD-dependent epimerase/dehydratase domain-containing protein</fullName>
    </recommendedName>
</protein>
<dbReference type="Gene3D" id="3.90.25.10">
    <property type="entry name" value="UDP-galactose 4-epimerase, domain 1"/>
    <property type="match status" value="1"/>
</dbReference>
<dbReference type="STRING" id="1178515.SY83_07100"/>
<accession>A0A172TGA7</accession>
<dbReference type="Proteomes" id="UP000076927">
    <property type="component" value="Chromosome"/>
</dbReference>
<proteinExistence type="inferred from homology"/>
<dbReference type="EMBL" id="CP011388">
    <property type="protein sequence ID" value="ANE46088.1"/>
    <property type="molecule type" value="Genomic_DNA"/>
</dbReference>
<dbReference type="KEGG" id="pswu:SY83_07100"/>
<reference evidence="3 4" key="1">
    <citation type="submission" date="2015-01" db="EMBL/GenBank/DDBJ databases">
        <title>Paenibacillus swuensis/DY6/whole genome sequencing.</title>
        <authorList>
            <person name="Kim M.K."/>
            <person name="Srinivasan S."/>
            <person name="Lee J.-J."/>
        </authorList>
    </citation>
    <scope>NUCLEOTIDE SEQUENCE [LARGE SCALE GENOMIC DNA]</scope>
    <source>
        <strain evidence="3 4">DY6</strain>
    </source>
</reference>
<dbReference type="Gene3D" id="3.40.50.720">
    <property type="entry name" value="NAD(P)-binding Rossmann-like Domain"/>
    <property type="match status" value="1"/>
</dbReference>
<feature type="domain" description="NAD-dependent epimerase/dehydratase" evidence="2">
    <location>
        <begin position="6"/>
        <end position="225"/>
    </location>
</feature>
<dbReference type="InterPro" id="IPR001509">
    <property type="entry name" value="Epimerase_deHydtase"/>
</dbReference>
<dbReference type="Pfam" id="PF01370">
    <property type="entry name" value="Epimerase"/>
    <property type="match status" value="1"/>
</dbReference>
<gene>
    <name evidence="3" type="ORF">SY83_07100</name>
</gene>
<dbReference type="InterPro" id="IPR036291">
    <property type="entry name" value="NAD(P)-bd_dom_sf"/>
</dbReference>
<dbReference type="AlphaFoldDB" id="A0A172TGA7"/>
<dbReference type="PANTHER" id="PTHR43000">
    <property type="entry name" value="DTDP-D-GLUCOSE 4,6-DEHYDRATASE-RELATED"/>
    <property type="match status" value="1"/>
</dbReference>
<comment type="similarity">
    <text evidence="1">Belongs to the NAD(P)-dependent epimerase/dehydratase family.</text>
</comment>
<evidence type="ECO:0000313" key="3">
    <source>
        <dbReference type="EMBL" id="ANE46088.1"/>
    </source>
</evidence>
<evidence type="ECO:0000259" key="2">
    <source>
        <dbReference type="Pfam" id="PF01370"/>
    </source>
</evidence>
<evidence type="ECO:0000313" key="4">
    <source>
        <dbReference type="Proteomes" id="UP000076927"/>
    </source>
</evidence>
<sequence>MSARLLITGGGGFTGRHACEHFIRRGVQVVPAVRRKSGLAHEVICDLSRAEETSALLGEVRPDFVLHLAGRNAVPDSWADPAGHLETNLMSTVYVLEAVRRHVPQARVLVVGSMLASPLGGKPEPPHPYALSKSFQRAASLAWGHLYQLKLCVAQPSNLIGPGNSAGLCGLIGRRIAALEKGGDPTPFRLSSRTETRDFLDVRDAVNAYETILLHGVTGHTYAVASGLSRSLGDIADGFTALAKVPLPFEVSSPAAGADSNPGAARPVLEIDTASLRQLGWSPQIPLAQSLTDILNYYRHH</sequence>
<dbReference type="RefSeq" id="WP_068605500.1">
    <property type="nucleotide sequence ID" value="NZ_CP011388.1"/>
</dbReference>
<dbReference type="SUPFAM" id="SSF51735">
    <property type="entry name" value="NAD(P)-binding Rossmann-fold domains"/>
    <property type="match status" value="1"/>
</dbReference>
<keyword evidence="4" id="KW-1185">Reference proteome</keyword>
<organism evidence="3 4">
    <name type="scientific">Paenibacillus swuensis</name>
    <dbReference type="NCBI Taxonomy" id="1178515"/>
    <lineage>
        <taxon>Bacteria</taxon>
        <taxon>Bacillati</taxon>
        <taxon>Bacillota</taxon>
        <taxon>Bacilli</taxon>
        <taxon>Bacillales</taxon>
        <taxon>Paenibacillaceae</taxon>
        <taxon>Paenibacillus</taxon>
    </lineage>
</organism>
<dbReference type="PATRIC" id="fig|1178515.4.peg.1414"/>
<evidence type="ECO:0000256" key="1">
    <source>
        <dbReference type="ARBA" id="ARBA00007637"/>
    </source>
</evidence>